<proteinExistence type="predicted"/>
<reference evidence="2" key="1">
    <citation type="submission" date="2011-07" db="EMBL/GenBank/DDBJ databases">
        <authorList>
            <consortium name="Caenorhabditis brenneri Sequencing and Analysis Consortium"/>
            <person name="Wilson R.K."/>
        </authorList>
    </citation>
    <scope>NUCLEOTIDE SEQUENCE [LARGE SCALE GENOMIC DNA]</scope>
    <source>
        <strain evidence="2">PB2801</strain>
    </source>
</reference>
<dbReference type="InParanoid" id="G0N2Y5"/>
<dbReference type="EMBL" id="GL379832">
    <property type="protein sequence ID" value="EGT51146.1"/>
    <property type="molecule type" value="Genomic_DNA"/>
</dbReference>
<accession>G0N2Y5</accession>
<organism evidence="2">
    <name type="scientific">Caenorhabditis brenneri</name>
    <name type="common">Nematode worm</name>
    <dbReference type="NCBI Taxonomy" id="135651"/>
    <lineage>
        <taxon>Eukaryota</taxon>
        <taxon>Metazoa</taxon>
        <taxon>Ecdysozoa</taxon>
        <taxon>Nematoda</taxon>
        <taxon>Chromadorea</taxon>
        <taxon>Rhabditida</taxon>
        <taxon>Rhabditina</taxon>
        <taxon>Rhabditomorpha</taxon>
        <taxon>Rhabditoidea</taxon>
        <taxon>Rhabditidae</taxon>
        <taxon>Peloderinae</taxon>
        <taxon>Caenorhabditis</taxon>
    </lineage>
</organism>
<name>G0N2Y5_CAEBE</name>
<keyword evidence="2" id="KW-1185">Reference proteome</keyword>
<sequence>MKNTNERDNAYMEYIIKMSHTATFPCGRGKLLKDFGKATGNAFHERLYEKSAYLNQDTQPHQYDVQQFLSSLGQPNHSGSDFDPEIQEQKPFDFLNQAPPPGPSEVVFSRDIKQDPSEVIPSGRISTAPSISSLQNFHQLENHYANFLKGVHFFLQDYTKNPLELKKMAREAKENHLGMKITPKTLISYLDVCLGDVICLDSVQHHPEGVVNLKEFLEELKKCAEDFGDVLQTKIVIIVDGININVRDDDKVPLAGVMESFSQMVRRLKARVEKLEQRGV</sequence>
<evidence type="ECO:0000313" key="1">
    <source>
        <dbReference type="EMBL" id="EGT51146.1"/>
    </source>
</evidence>
<dbReference type="HOGENOM" id="CLU_994758_0_0_1"/>
<gene>
    <name evidence="1" type="ORF">CAEBREN_09519</name>
</gene>
<dbReference type="eggNOG" id="ENOG502R886">
    <property type="taxonomic scope" value="Eukaryota"/>
</dbReference>
<dbReference type="Proteomes" id="UP000008068">
    <property type="component" value="Unassembled WGS sequence"/>
</dbReference>
<dbReference type="AlphaFoldDB" id="G0N2Y5"/>
<protein>
    <submittedName>
        <fullName evidence="1">Uncharacterized protein</fullName>
    </submittedName>
</protein>
<evidence type="ECO:0000313" key="2">
    <source>
        <dbReference type="Proteomes" id="UP000008068"/>
    </source>
</evidence>